<protein>
    <submittedName>
        <fullName evidence="1">Uncharacterized protein</fullName>
    </submittedName>
</protein>
<dbReference type="Proteomes" id="UP000241775">
    <property type="component" value="Segment"/>
</dbReference>
<reference evidence="1 2" key="1">
    <citation type="submission" date="2017-11" db="EMBL/GenBank/DDBJ databases">
        <title>Complete genome sequence of phytopathogenic Pectobacterium atrosepticum bacteriophage Peat2 includes a CRISPR Cas4 nuclease.</title>
        <authorList>
            <person name="Kalischuk M."/>
            <person name="Hachey J."/>
            <person name="Thomas D."/>
            <person name="Kawchuk L."/>
        </authorList>
    </citation>
    <scope>NUCLEOTIDE SEQUENCE [LARGE SCALE GENOMIC DNA]</scope>
</reference>
<dbReference type="GeneID" id="41901005"/>
<dbReference type="RefSeq" id="YP_009702204.1">
    <property type="nucleotide sequence ID" value="NC_044940.1"/>
</dbReference>
<evidence type="ECO:0000313" key="1">
    <source>
        <dbReference type="EMBL" id="ATV25106.1"/>
    </source>
</evidence>
<name>A0A2H4N7E6_9CAUD</name>
<sequence>MTQGMNAPKAMSGNTIESTRLEATLLTFDFTNQGLRIKHWYTPASVIAASENAATDATAIISVAGLIIKLIAPATAMRNIIFQIPTLSCSLSRITKSSPINRKAFTGVTTGPNMCTEKFAAQIAAIYMIDKIISYPVVVITRTLVSPCAAA</sequence>
<dbReference type="EMBL" id="MG432137">
    <property type="protein sequence ID" value="ATV25106.1"/>
    <property type="molecule type" value="Genomic_DNA"/>
</dbReference>
<accession>A0A2H4N7E6</accession>
<organism evidence="1 2">
    <name type="scientific">Pectobacterium phage PEAT2</name>
    <dbReference type="NCBI Taxonomy" id="2053078"/>
    <lineage>
        <taxon>Viruses</taxon>
        <taxon>Duplodnaviria</taxon>
        <taxon>Heunggongvirae</taxon>
        <taxon>Uroviricota</taxon>
        <taxon>Caudoviricetes</taxon>
        <taxon>Jameshumphriesvirinae</taxon>
        <taxon>Peatvirus</taxon>
        <taxon>Peatvirus peat2</taxon>
    </lineage>
</organism>
<proteinExistence type="predicted"/>
<dbReference type="KEGG" id="vg:41901005"/>
<keyword evidence="2" id="KW-1185">Reference proteome</keyword>
<evidence type="ECO:0000313" key="2">
    <source>
        <dbReference type="Proteomes" id="UP000241775"/>
    </source>
</evidence>